<dbReference type="RefSeq" id="WP_193913593.1">
    <property type="nucleotide sequence ID" value="NZ_JADEXS020000001.1"/>
</dbReference>
<dbReference type="Proteomes" id="UP000622533">
    <property type="component" value="Unassembled WGS sequence"/>
</dbReference>
<feature type="region of interest" description="Disordered" evidence="1">
    <location>
        <begin position="44"/>
        <end position="85"/>
    </location>
</feature>
<accession>A0A8J7CWQ5</accession>
<comment type="caution">
    <text evidence="2">The sequence shown here is derived from an EMBL/GenBank/DDBJ whole genome shotgun (WGS) entry which is preliminary data.</text>
</comment>
<dbReference type="EMBL" id="JADEXS010000023">
    <property type="protein sequence ID" value="MBE9021468.1"/>
    <property type="molecule type" value="Genomic_DNA"/>
</dbReference>
<protein>
    <submittedName>
        <fullName evidence="2">Uncharacterized protein</fullName>
    </submittedName>
</protein>
<feature type="region of interest" description="Disordered" evidence="1">
    <location>
        <begin position="110"/>
        <end position="131"/>
    </location>
</feature>
<evidence type="ECO:0000313" key="2">
    <source>
        <dbReference type="EMBL" id="MBE9021468.1"/>
    </source>
</evidence>
<proteinExistence type="predicted"/>
<gene>
    <name evidence="2" type="ORF">IQ276_03035</name>
</gene>
<organism evidence="2 3">
    <name type="scientific">Desmonostoc muscorum LEGE 12446</name>
    <dbReference type="NCBI Taxonomy" id="1828758"/>
    <lineage>
        <taxon>Bacteria</taxon>
        <taxon>Bacillati</taxon>
        <taxon>Cyanobacteriota</taxon>
        <taxon>Cyanophyceae</taxon>
        <taxon>Nostocales</taxon>
        <taxon>Nostocaceae</taxon>
        <taxon>Desmonostoc</taxon>
    </lineage>
</organism>
<reference evidence="2" key="1">
    <citation type="submission" date="2020-10" db="EMBL/GenBank/DDBJ databases">
        <authorList>
            <person name="Castelo-Branco R."/>
            <person name="Eusebio N."/>
            <person name="Adriana R."/>
            <person name="Vieira A."/>
            <person name="Brugerolle De Fraissinette N."/>
            <person name="Rezende De Castro R."/>
            <person name="Schneider M.P."/>
            <person name="Vasconcelos V."/>
            <person name="Leao P.N."/>
        </authorList>
    </citation>
    <scope>NUCLEOTIDE SEQUENCE</scope>
    <source>
        <strain evidence="2">LEGE 12446</strain>
    </source>
</reference>
<name>A0A8J7CWQ5_DESMC</name>
<sequence>MTNLISKATSHISFLLKGLQVKRFLAVVLVGFLVLTTNMASGYSNQDLGQRVRQQVQQDDSRRPKTTGEWNKEARETEGSPGKRLQKIGEESAEAFKQFGSGYVEGAQKTARDVQDNAAQAGKDVSKQLKR</sequence>
<evidence type="ECO:0000256" key="1">
    <source>
        <dbReference type="SAM" id="MobiDB-lite"/>
    </source>
</evidence>
<dbReference type="AlphaFoldDB" id="A0A8J7CWQ5"/>
<keyword evidence="3" id="KW-1185">Reference proteome</keyword>
<evidence type="ECO:0000313" key="3">
    <source>
        <dbReference type="Proteomes" id="UP000622533"/>
    </source>
</evidence>